<organism evidence="4">
    <name type="scientific">Harpegnathos saltator</name>
    <name type="common">Jerdon's jumping ant</name>
    <dbReference type="NCBI Taxonomy" id="610380"/>
    <lineage>
        <taxon>Eukaryota</taxon>
        <taxon>Metazoa</taxon>
        <taxon>Ecdysozoa</taxon>
        <taxon>Arthropoda</taxon>
        <taxon>Hexapoda</taxon>
        <taxon>Insecta</taxon>
        <taxon>Pterygota</taxon>
        <taxon>Neoptera</taxon>
        <taxon>Endopterygota</taxon>
        <taxon>Hymenoptera</taxon>
        <taxon>Apocrita</taxon>
        <taxon>Aculeata</taxon>
        <taxon>Formicoidea</taxon>
        <taxon>Formicidae</taxon>
        <taxon>Ponerinae</taxon>
        <taxon>Ponerini</taxon>
        <taxon>Harpegnathos</taxon>
    </lineage>
</organism>
<evidence type="ECO:0000313" key="4">
    <source>
        <dbReference type="Proteomes" id="UP000008237"/>
    </source>
</evidence>
<feature type="compositionally biased region" description="Low complexity" evidence="1">
    <location>
        <begin position="286"/>
        <end position="299"/>
    </location>
</feature>
<sequence>MTHISYANITVTTKTCCDMPPATSIVKPADTVLFKINHVNKSPQRGPFLRDISQQIKMWEIGKEEIGDLRKIGNSRNWNVATNVTTTNSEPKNRKARLLGSLAFLAGLGFGGLATAASSTVKSFVKVPQTSVAFNLSPTKNSPYLAAYYNPFSFVPPYPFFYHSPFGLVPTSDLSTQTMSHLTPQVISIFSNKQTDNVAGSNEEYADAENLNNDKSMADSEDGVNYRTELHAVANRNAEEKMELDDCKDGQRKYSSSFKGSSKELEANTNGPTTSSGATEMTADANQTMTKNKNKTTITTPPPVEPDRMHHHYHHHHHHHPDPNNNTHTIHSYFPGYYDGYAQDISHVDLTTGSDVSHHYQDHGQINLPHERPANFYHDDVRSNHHVAPYFPGSFSSNQVNGYVNTDFDQASSSGYQSPNDNGFKPI</sequence>
<dbReference type="EMBL" id="GL451314">
    <property type="protein sequence ID" value="EFN79486.1"/>
    <property type="molecule type" value="Genomic_DNA"/>
</dbReference>
<evidence type="ECO:0000256" key="2">
    <source>
        <dbReference type="SAM" id="Phobius"/>
    </source>
</evidence>
<gene>
    <name evidence="3" type="ORF">EAI_12440</name>
</gene>
<feature type="region of interest" description="Disordered" evidence="1">
    <location>
        <begin position="406"/>
        <end position="427"/>
    </location>
</feature>
<protein>
    <submittedName>
        <fullName evidence="3">Uncharacterized protein</fullName>
    </submittedName>
</protein>
<keyword evidence="4" id="KW-1185">Reference proteome</keyword>
<accession>E2BXS9</accession>
<feature type="transmembrane region" description="Helical" evidence="2">
    <location>
        <begin position="98"/>
        <end position="117"/>
    </location>
</feature>
<dbReference type="OrthoDB" id="7607349at2759"/>
<evidence type="ECO:0000313" key="3">
    <source>
        <dbReference type="EMBL" id="EFN79486.1"/>
    </source>
</evidence>
<keyword evidence="2" id="KW-0812">Transmembrane</keyword>
<dbReference type="AlphaFoldDB" id="E2BXS9"/>
<feature type="region of interest" description="Disordered" evidence="1">
    <location>
        <begin position="240"/>
        <end position="324"/>
    </location>
</feature>
<keyword evidence="2" id="KW-0472">Membrane</keyword>
<evidence type="ECO:0000256" key="1">
    <source>
        <dbReference type="SAM" id="MobiDB-lite"/>
    </source>
</evidence>
<proteinExistence type="predicted"/>
<reference evidence="3 4" key="1">
    <citation type="journal article" date="2010" name="Science">
        <title>Genomic comparison of the ants Camponotus floridanus and Harpegnathos saltator.</title>
        <authorList>
            <person name="Bonasio R."/>
            <person name="Zhang G."/>
            <person name="Ye C."/>
            <person name="Mutti N.S."/>
            <person name="Fang X."/>
            <person name="Qin N."/>
            <person name="Donahue G."/>
            <person name="Yang P."/>
            <person name="Li Q."/>
            <person name="Li C."/>
            <person name="Zhang P."/>
            <person name="Huang Z."/>
            <person name="Berger S.L."/>
            <person name="Reinberg D."/>
            <person name="Wang J."/>
            <person name="Liebig J."/>
        </authorList>
    </citation>
    <scope>NUCLEOTIDE SEQUENCE [LARGE SCALE GENOMIC DNA]</scope>
    <source>
        <strain evidence="3 4">R22 G/1</strain>
    </source>
</reference>
<feature type="compositionally biased region" description="Basic and acidic residues" evidence="1">
    <location>
        <begin position="240"/>
        <end position="252"/>
    </location>
</feature>
<feature type="compositionally biased region" description="Basic residues" evidence="1">
    <location>
        <begin position="309"/>
        <end position="320"/>
    </location>
</feature>
<feature type="compositionally biased region" description="Polar residues" evidence="1">
    <location>
        <begin position="406"/>
        <end position="421"/>
    </location>
</feature>
<keyword evidence="2" id="KW-1133">Transmembrane helix</keyword>
<dbReference type="InParanoid" id="E2BXS9"/>
<dbReference type="Proteomes" id="UP000008237">
    <property type="component" value="Unassembled WGS sequence"/>
</dbReference>
<dbReference type="OMA" id="YPQNINH"/>
<feature type="compositionally biased region" description="Polar residues" evidence="1">
    <location>
        <begin position="267"/>
        <end position="279"/>
    </location>
</feature>
<name>E2BXS9_HARSA</name>